<reference evidence="3" key="1">
    <citation type="journal article" date="2017" name="bioRxiv">
        <title>Comparative analysis of the genomes of Stylophora pistillata and Acropora digitifera provides evidence for extensive differences between species of corals.</title>
        <authorList>
            <person name="Voolstra C.R."/>
            <person name="Li Y."/>
            <person name="Liew Y.J."/>
            <person name="Baumgarten S."/>
            <person name="Zoccola D."/>
            <person name="Flot J.-F."/>
            <person name="Tambutte S."/>
            <person name="Allemand D."/>
            <person name="Aranda M."/>
        </authorList>
    </citation>
    <scope>NUCLEOTIDE SEQUENCE [LARGE SCALE GENOMIC DNA]</scope>
</reference>
<evidence type="ECO:0000256" key="1">
    <source>
        <dbReference type="SAM" id="MobiDB-lite"/>
    </source>
</evidence>
<evidence type="ECO:0000313" key="3">
    <source>
        <dbReference type="Proteomes" id="UP000225706"/>
    </source>
</evidence>
<dbReference type="PANTHER" id="PTHR16524">
    <property type="entry name" value="CELL DEATH REGULATOR AVEN"/>
    <property type="match status" value="1"/>
</dbReference>
<dbReference type="GO" id="GO:0010972">
    <property type="term" value="P:negative regulation of G2/M transition of mitotic cell cycle"/>
    <property type="evidence" value="ECO:0007669"/>
    <property type="project" value="TreeGrafter"/>
</dbReference>
<feature type="compositionally biased region" description="Basic and acidic residues" evidence="1">
    <location>
        <begin position="26"/>
        <end position="37"/>
    </location>
</feature>
<feature type="compositionally biased region" description="Basic residues" evidence="1">
    <location>
        <begin position="8"/>
        <end position="21"/>
    </location>
</feature>
<feature type="compositionally biased region" description="Polar residues" evidence="1">
    <location>
        <begin position="278"/>
        <end position="287"/>
    </location>
</feature>
<dbReference type="InterPro" id="IPR026187">
    <property type="entry name" value="Aven"/>
</dbReference>
<dbReference type="STRING" id="50429.A0A2B4S9M2"/>
<proteinExistence type="predicted"/>
<feature type="compositionally biased region" description="Polar residues" evidence="1">
    <location>
        <begin position="49"/>
        <end position="58"/>
    </location>
</feature>
<feature type="compositionally biased region" description="Basic and acidic residues" evidence="1">
    <location>
        <begin position="213"/>
        <end position="231"/>
    </location>
</feature>
<dbReference type="Proteomes" id="UP000225706">
    <property type="component" value="Unassembled WGS sequence"/>
</dbReference>
<dbReference type="OrthoDB" id="5978465at2759"/>
<dbReference type="PANTHER" id="PTHR16524:SF2">
    <property type="entry name" value="CELL DEATH REGULATOR AVEN"/>
    <property type="match status" value="1"/>
</dbReference>
<organism evidence="2 3">
    <name type="scientific">Stylophora pistillata</name>
    <name type="common">Smooth cauliflower coral</name>
    <dbReference type="NCBI Taxonomy" id="50429"/>
    <lineage>
        <taxon>Eukaryota</taxon>
        <taxon>Metazoa</taxon>
        <taxon>Cnidaria</taxon>
        <taxon>Anthozoa</taxon>
        <taxon>Hexacorallia</taxon>
        <taxon>Scleractinia</taxon>
        <taxon>Astrocoeniina</taxon>
        <taxon>Pocilloporidae</taxon>
        <taxon>Stylophora</taxon>
    </lineage>
</organism>
<dbReference type="AlphaFoldDB" id="A0A2B4S9M2"/>
<feature type="compositionally biased region" description="Polar residues" evidence="1">
    <location>
        <begin position="252"/>
        <end position="263"/>
    </location>
</feature>
<feature type="region of interest" description="Disordered" evidence="1">
    <location>
        <begin position="176"/>
        <end position="263"/>
    </location>
</feature>
<gene>
    <name evidence="2" type="primary">Aven</name>
    <name evidence="2" type="ORF">AWC38_SpisGene10064</name>
</gene>
<evidence type="ECO:0000313" key="2">
    <source>
        <dbReference type="EMBL" id="PFX25287.1"/>
    </source>
</evidence>
<feature type="region of interest" description="Disordered" evidence="1">
    <location>
        <begin position="278"/>
        <end position="330"/>
    </location>
</feature>
<accession>A0A2B4S9M2</accession>
<keyword evidence="3" id="KW-1185">Reference proteome</keyword>
<protein>
    <submittedName>
        <fullName evidence="2">Cell death regulator Aven</fullName>
    </submittedName>
</protein>
<comment type="caution">
    <text evidence="2">The sequence shown here is derived from an EMBL/GenBank/DDBJ whole genome shotgun (WGS) entry which is preliminary data.</text>
</comment>
<feature type="region of interest" description="Disordered" evidence="1">
    <location>
        <begin position="1"/>
        <end position="58"/>
    </location>
</feature>
<name>A0A2B4S9M2_STYPI</name>
<dbReference type="EMBL" id="LSMT01000154">
    <property type="protein sequence ID" value="PFX25287.1"/>
    <property type="molecule type" value="Genomic_DNA"/>
</dbReference>
<sequence>MRPDEHKKKQRAQYKKKHGISQKKTTSKENNEGKESTESQGNYDLAETSGRQFSRRNISSNWERYEDLEQDTSDEDDNNDNVLRRGEDFNVLLQRSADPASQFRFQSEKDWEQESDGDSGTMQATSVLEIDFGALATSLNCVPLLKRLDISQDGIHPDIIDMFQLKAQTCSKDHCISPSSEDGAITKSQSSSAGNLLENAPPHAELQASHSTKNAEQEKTKRTLQKTESKSCKIPGGSLNGHGDDAILSKHSGFTSEPGTLQNTENLQNSLKDVLKNVNTANSPQTGRTEEVIKSGNNEEDEDLDFLLSLDTPGVNSNGGTSCPAAGQSKKLDTSFGKGALLTTNPSADQFTKKGEDDLEDWLDSVLG</sequence>